<feature type="domain" description="Importin N-terminal" evidence="6">
    <location>
        <begin position="19"/>
        <end position="100"/>
    </location>
</feature>
<dbReference type="InterPro" id="IPR011989">
    <property type="entry name" value="ARM-like"/>
</dbReference>
<dbReference type="Proteomes" id="UP000187209">
    <property type="component" value="Unassembled WGS sequence"/>
</dbReference>
<dbReference type="GO" id="GO:0006606">
    <property type="term" value="P:protein import into nucleus"/>
    <property type="evidence" value="ECO:0007669"/>
    <property type="project" value="InterPro"/>
</dbReference>
<dbReference type="Pfam" id="PF25574">
    <property type="entry name" value="TPR_IMB1"/>
    <property type="match status" value="1"/>
</dbReference>
<comment type="subcellular location">
    <subcellularLocation>
        <location evidence="1">Cytoplasm</location>
    </subcellularLocation>
</comment>
<keyword evidence="3" id="KW-0963">Cytoplasm</keyword>
<evidence type="ECO:0000256" key="2">
    <source>
        <dbReference type="ARBA" id="ARBA00022448"/>
    </source>
</evidence>
<dbReference type="InterPro" id="IPR058584">
    <property type="entry name" value="IMB1_TNPO1-like_TPR"/>
</dbReference>
<reference evidence="7 8" key="1">
    <citation type="submission" date="2016-11" db="EMBL/GenBank/DDBJ databases">
        <title>The macronuclear genome of Stentor coeruleus: a giant cell with tiny introns.</title>
        <authorList>
            <person name="Slabodnick M."/>
            <person name="Ruby J.G."/>
            <person name="Reiff S.B."/>
            <person name="Swart E.C."/>
            <person name="Gosai S."/>
            <person name="Prabakaran S."/>
            <person name="Witkowska E."/>
            <person name="Larue G.E."/>
            <person name="Fisher S."/>
            <person name="Freeman R.M."/>
            <person name="Gunawardena J."/>
            <person name="Chu W."/>
            <person name="Stover N.A."/>
            <person name="Gregory B.D."/>
            <person name="Nowacki M."/>
            <person name="Derisi J."/>
            <person name="Roy S.W."/>
            <person name="Marshall W.F."/>
            <person name="Sood P."/>
        </authorList>
    </citation>
    <scope>NUCLEOTIDE SEQUENCE [LARGE SCALE GENOMIC DNA]</scope>
    <source>
        <strain evidence="7">WM001</strain>
    </source>
</reference>
<dbReference type="EMBL" id="MPUH01000228">
    <property type="protein sequence ID" value="OMJ85704.1"/>
    <property type="molecule type" value="Genomic_DNA"/>
</dbReference>
<evidence type="ECO:0000256" key="3">
    <source>
        <dbReference type="ARBA" id="ARBA00022490"/>
    </source>
</evidence>
<evidence type="ECO:0000313" key="7">
    <source>
        <dbReference type="EMBL" id="OMJ85704.1"/>
    </source>
</evidence>
<dbReference type="SMART" id="SM00913">
    <property type="entry name" value="IBN_N"/>
    <property type="match status" value="1"/>
</dbReference>
<dbReference type="OrthoDB" id="10263328at2759"/>
<evidence type="ECO:0000256" key="1">
    <source>
        <dbReference type="ARBA" id="ARBA00004496"/>
    </source>
</evidence>
<evidence type="ECO:0000256" key="4">
    <source>
        <dbReference type="ARBA" id="ARBA00022737"/>
    </source>
</evidence>
<dbReference type="PROSITE" id="PS50166">
    <property type="entry name" value="IMPORTIN_B_NT"/>
    <property type="match status" value="1"/>
</dbReference>
<dbReference type="InterPro" id="IPR001494">
    <property type="entry name" value="Importin-beta_N"/>
</dbReference>
<dbReference type="Gene3D" id="1.25.10.10">
    <property type="entry name" value="Leucine-rich Repeat Variant"/>
    <property type="match status" value="1"/>
</dbReference>
<dbReference type="Pfam" id="PF03810">
    <property type="entry name" value="IBN_N"/>
    <property type="match status" value="1"/>
</dbReference>
<dbReference type="PANTHER" id="PTHR10527">
    <property type="entry name" value="IMPORTIN BETA"/>
    <property type="match status" value="1"/>
</dbReference>
<keyword evidence="8" id="KW-1185">Reference proteome</keyword>
<evidence type="ECO:0000313" key="8">
    <source>
        <dbReference type="Proteomes" id="UP000187209"/>
    </source>
</evidence>
<protein>
    <recommendedName>
        <fullName evidence="6">Importin N-terminal domain-containing protein</fullName>
    </recommendedName>
</protein>
<organism evidence="7 8">
    <name type="scientific">Stentor coeruleus</name>
    <dbReference type="NCBI Taxonomy" id="5963"/>
    <lineage>
        <taxon>Eukaryota</taxon>
        <taxon>Sar</taxon>
        <taxon>Alveolata</taxon>
        <taxon>Ciliophora</taxon>
        <taxon>Postciliodesmatophora</taxon>
        <taxon>Heterotrichea</taxon>
        <taxon>Heterotrichida</taxon>
        <taxon>Stentoridae</taxon>
        <taxon>Stentor</taxon>
    </lineage>
</organism>
<dbReference type="AlphaFoldDB" id="A0A1R2C9M5"/>
<dbReference type="GO" id="GO:0005737">
    <property type="term" value="C:cytoplasm"/>
    <property type="evidence" value="ECO:0007669"/>
    <property type="project" value="UniProtKB-SubCell"/>
</dbReference>
<sequence length="833" mass="93650">MSSLSQALFSSISKDHSSRELGLRTMTQMSHSDPSSFLLNLSLELANNTSPPHIRQLAGLMLKNTMQNATKDPMLEKVWDQVDSQVKTQIRNNALGSLASEDKDVRLISSQTVATLACFDIPQGQWLDVLDILITNATNLNRTFKISALRTLGYICDGLSSDYVAREQSNMILTAIASSLDPSETDFEIKSITLSAFRNSLKFIKANMQNLQERTIIMNLIYSCCQDQNVQIRSSSMMIICDILRIYYDEIESNLIDLGNLTYNIIRNDHENVGIFAVEFWNEVADEEIQRIKYQDKPCKNYIETAAASLIPLLLEKIHLINEDLDEWVLYKACSSTLGSIAGIINDKILDYVGNYIATNLNSEDWHMRAASALIVGSIAESLTNSELLVKVVYSNILKLTADPVYEVKQNASWTVSMICEYHINAVYANRAIEDTFKRVFDELKDHPKIAVHACWTVVGIFSTPLSKKTIDQNMAKFILEQLITATGRNDINSQEYELGIAIWTAVIKIFEETSDTYYNIALEKLPYFLNLLNSTVNVHESLMAQSQICSVFHAIFIKTQPGSISDNIAQAFVDIVIKIFNARGTVIEEALQALGALASNIEIKFSKYFDLVMPFLNWSLECSASSICKSALMMTGDFSRALGKYFDNCIENILPKIFNILTNQQLEFDVKVRAIETLTDISSYCTLALIPFLPGVLKFIDEASIHSLDLNLEKTNIDYAEHLLELREGIMSFYVGLALGLNDCQKGDLLLMHLEKMVDYGLEILKEQYRPNANIQGSFIGLIGDTARFEGNKASQYLKIQPVCEVVERYMNSSDLAIKEVAYYADLALKDI</sequence>
<keyword evidence="5" id="KW-0653">Protein transport</keyword>
<evidence type="ECO:0000256" key="5">
    <source>
        <dbReference type="ARBA" id="ARBA00022927"/>
    </source>
</evidence>
<name>A0A1R2C9M5_9CILI</name>
<dbReference type="SUPFAM" id="SSF48371">
    <property type="entry name" value="ARM repeat"/>
    <property type="match status" value="1"/>
</dbReference>
<proteinExistence type="predicted"/>
<dbReference type="GO" id="GO:0031267">
    <property type="term" value="F:small GTPase binding"/>
    <property type="evidence" value="ECO:0007669"/>
    <property type="project" value="InterPro"/>
</dbReference>
<keyword evidence="4" id="KW-0677">Repeat</keyword>
<accession>A0A1R2C9M5</accession>
<keyword evidence="2" id="KW-0813">Transport</keyword>
<comment type="caution">
    <text evidence="7">The sequence shown here is derived from an EMBL/GenBank/DDBJ whole genome shotgun (WGS) entry which is preliminary data.</text>
</comment>
<evidence type="ECO:0000259" key="6">
    <source>
        <dbReference type="PROSITE" id="PS50166"/>
    </source>
</evidence>
<dbReference type="InterPro" id="IPR040122">
    <property type="entry name" value="Importin_beta"/>
</dbReference>
<dbReference type="InterPro" id="IPR016024">
    <property type="entry name" value="ARM-type_fold"/>
</dbReference>
<gene>
    <name evidence="7" type="ORF">SteCoe_12894</name>
</gene>